<name>A0A4Y3HWQ8_9VIBR</name>
<reference evidence="1 2" key="1">
    <citation type="submission" date="2019-06" db="EMBL/GenBank/DDBJ databases">
        <title>Whole genome shotgun sequence of Vibrio inusitatus NBRC 102082.</title>
        <authorList>
            <person name="Hosoyama A."/>
            <person name="Uohara A."/>
            <person name="Ohji S."/>
            <person name="Ichikawa N."/>
        </authorList>
    </citation>
    <scope>NUCLEOTIDE SEQUENCE [LARGE SCALE GENOMIC DNA]</scope>
    <source>
        <strain evidence="1 2">NBRC 102082</strain>
    </source>
</reference>
<comment type="caution">
    <text evidence="1">The sequence shown here is derived from an EMBL/GenBank/DDBJ whole genome shotgun (WGS) entry which is preliminary data.</text>
</comment>
<dbReference type="Proteomes" id="UP000318717">
    <property type="component" value="Unassembled WGS sequence"/>
</dbReference>
<dbReference type="RefSeq" id="WP_280176876.1">
    <property type="nucleotide sequence ID" value="NZ_BJLF01000010.1"/>
</dbReference>
<sequence length="44" mass="4919">MIKTYIATDIEGKTVTVSAYTESDARQQAEQLLGWGQVVSMREL</sequence>
<dbReference type="EMBL" id="BJLF01000010">
    <property type="protein sequence ID" value="GEA51455.1"/>
    <property type="molecule type" value="Genomic_DNA"/>
</dbReference>
<gene>
    <name evidence="1" type="ORF">VIN01S_22590</name>
</gene>
<organism evidence="1 2">
    <name type="scientific">Vibrio inusitatus NBRC 102082</name>
    <dbReference type="NCBI Taxonomy" id="1219070"/>
    <lineage>
        <taxon>Bacteria</taxon>
        <taxon>Pseudomonadati</taxon>
        <taxon>Pseudomonadota</taxon>
        <taxon>Gammaproteobacteria</taxon>
        <taxon>Vibrionales</taxon>
        <taxon>Vibrionaceae</taxon>
        <taxon>Vibrio</taxon>
    </lineage>
</organism>
<evidence type="ECO:0000313" key="1">
    <source>
        <dbReference type="EMBL" id="GEA51455.1"/>
    </source>
</evidence>
<accession>A0A4Y3HWQ8</accession>
<keyword evidence="2" id="KW-1185">Reference proteome</keyword>
<evidence type="ECO:0000313" key="2">
    <source>
        <dbReference type="Proteomes" id="UP000318717"/>
    </source>
</evidence>
<proteinExistence type="predicted"/>
<protein>
    <submittedName>
        <fullName evidence="1">Uncharacterized protein</fullName>
    </submittedName>
</protein>
<dbReference type="AlphaFoldDB" id="A0A4Y3HWQ8"/>